<dbReference type="EMBL" id="JAXCGZ010007551">
    <property type="protein sequence ID" value="KAK7079295.1"/>
    <property type="molecule type" value="Genomic_DNA"/>
</dbReference>
<sequence>MPTATLNILGYSSHIFYYLFTSDKDLGVNILEDLSPEMHINGIVRAAYAFLASVRVAVRHIDKDMFRNIYVTYCKSS</sequence>
<protein>
    <submittedName>
        <fullName evidence="1">Uncharacterized protein</fullName>
    </submittedName>
</protein>
<accession>A0AAN8XIB7</accession>
<comment type="caution">
    <text evidence="1">The sequence shown here is derived from an EMBL/GenBank/DDBJ whole genome shotgun (WGS) entry which is preliminary data.</text>
</comment>
<proteinExistence type="predicted"/>
<reference evidence="1 2" key="1">
    <citation type="submission" date="2023-11" db="EMBL/GenBank/DDBJ databases">
        <title>Halocaridina rubra genome assembly.</title>
        <authorList>
            <person name="Smith C."/>
        </authorList>
    </citation>
    <scope>NUCLEOTIDE SEQUENCE [LARGE SCALE GENOMIC DNA]</scope>
    <source>
        <strain evidence="1">EP-1</strain>
        <tissue evidence="1">Whole</tissue>
    </source>
</reference>
<name>A0AAN8XIB7_HALRR</name>
<dbReference type="Proteomes" id="UP001381693">
    <property type="component" value="Unassembled WGS sequence"/>
</dbReference>
<evidence type="ECO:0000313" key="2">
    <source>
        <dbReference type="Proteomes" id="UP001381693"/>
    </source>
</evidence>
<keyword evidence="2" id="KW-1185">Reference proteome</keyword>
<evidence type="ECO:0000313" key="1">
    <source>
        <dbReference type="EMBL" id="KAK7079295.1"/>
    </source>
</evidence>
<dbReference type="AlphaFoldDB" id="A0AAN8XIB7"/>
<organism evidence="1 2">
    <name type="scientific">Halocaridina rubra</name>
    <name type="common">Hawaiian red shrimp</name>
    <dbReference type="NCBI Taxonomy" id="373956"/>
    <lineage>
        <taxon>Eukaryota</taxon>
        <taxon>Metazoa</taxon>
        <taxon>Ecdysozoa</taxon>
        <taxon>Arthropoda</taxon>
        <taxon>Crustacea</taxon>
        <taxon>Multicrustacea</taxon>
        <taxon>Malacostraca</taxon>
        <taxon>Eumalacostraca</taxon>
        <taxon>Eucarida</taxon>
        <taxon>Decapoda</taxon>
        <taxon>Pleocyemata</taxon>
        <taxon>Caridea</taxon>
        <taxon>Atyoidea</taxon>
        <taxon>Atyidae</taxon>
        <taxon>Halocaridina</taxon>
    </lineage>
</organism>
<gene>
    <name evidence="1" type="ORF">SK128_011478</name>
</gene>